<evidence type="ECO:0000313" key="1">
    <source>
        <dbReference type="EMBL" id="CAI6356050.1"/>
    </source>
</evidence>
<evidence type="ECO:0000313" key="2">
    <source>
        <dbReference type="Proteomes" id="UP001160148"/>
    </source>
</evidence>
<protein>
    <recommendedName>
        <fullName evidence="3">Transposase</fullName>
    </recommendedName>
</protein>
<gene>
    <name evidence="1" type="ORF">MEUPH1_LOCUS11832</name>
</gene>
<organism evidence="1 2">
    <name type="scientific">Macrosiphum euphorbiae</name>
    <name type="common">potato aphid</name>
    <dbReference type="NCBI Taxonomy" id="13131"/>
    <lineage>
        <taxon>Eukaryota</taxon>
        <taxon>Metazoa</taxon>
        <taxon>Ecdysozoa</taxon>
        <taxon>Arthropoda</taxon>
        <taxon>Hexapoda</taxon>
        <taxon>Insecta</taxon>
        <taxon>Pterygota</taxon>
        <taxon>Neoptera</taxon>
        <taxon>Paraneoptera</taxon>
        <taxon>Hemiptera</taxon>
        <taxon>Sternorrhyncha</taxon>
        <taxon>Aphidomorpha</taxon>
        <taxon>Aphidoidea</taxon>
        <taxon>Aphididae</taxon>
        <taxon>Macrosiphini</taxon>
        <taxon>Macrosiphum</taxon>
    </lineage>
</organism>
<keyword evidence="2" id="KW-1185">Reference proteome</keyword>
<accession>A0AAV0WJP9</accession>
<proteinExistence type="predicted"/>
<name>A0AAV0WJP9_9HEMI</name>
<dbReference type="PANTHER" id="PTHR37162:SF1">
    <property type="entry name" value="BED-TYPE DOMAIN-CONTAINING PROTEIN"/>
    <property type="match status" value="1"/>
</dbReference>
<dbReference type="AlphaFoldDB" id="A0AAV0WJP9"/>
<dbReference type="PANTHER" id="PTHR37162">
    <property type="entry name" value="HAT FAMILY DIMERISATION DOMAINCONTAINING PROTEIN-RELATED"/>
    <property type="match status" value="1"/>
</dbReference>
<sequence length="209" mass="23956">MVMTSVMVGINNGIYQKLLTEVPTLIHIPCVCHSLQLAVSAAAGSTLPRNIEFLIKEAYNWFAHSTLRQAQYRNLFKAINDNHNPFKIVKSCDNRWLLIETAVGRILKQWVELKTLFSIVRQKEKCYTAEIFFGMYNDNNNLAYLTFLHPILLEIQLVNKSFESNNADPCKLLSDLTLLVRSVAKRFVNPYCRKDPLTTNMDSYSSNGF</sequence>
<dbReference type="Proteomes" id="UP001160148">
    <property type="component" value="Unassembled WGS sequence"/>
</dbReference>
<comment type="caution">
    <text evidence="1">The sequence shown here is derived from an EMBL/GenBank/DDBJ whole genome shotgun (WGS) entry which is preliminary data.</text>
</comment>
<evidence type="ECO:0008006" key="3">
    <source>
        <dbReference type="Google" id="ProtNLM"/>
    </source>
</evidence>
<dbReference type="EMBL" id="CARXXK010000002">
    <property type="protein sequence ID" value="CAI6356050.1"/>
    <property type="molecule type" value="Genomic_DNA"/>
</dbReference>
<reference evidence="1 2" key="1">
    <citation type="submission" date="2023-01" db="EMBL/GenBank/DDBJ databases">
        <authorList>
            <person name="Whitehead M."/>
        </authorList>
    </citation>
    <scope>NUCLEOTIDE SEQUENCE [LARGE SCALE GENOMIC DNA]</scope>
</reference>